<accession>A0A251S7B9</accession>
<dbReference type="InterPro" id="IPR013763">
    <property type="entry name" value="Cyclin-like_dom"/>
</dbReference>
<gene>
    <name evidence="9" type="ORF">HannXRQ_Chr15g0472561</name>
    <name evidence="8" type="ORF">HanXRQr2_Chr15g0682811</name>
</gene>
<dbReference type="EMBL" id="CM007904">
    <property type="protein sequence ID" value="OTF94481.1"/>
    <property type="molecule type" value="Genomic_DNA"/>
</dbReference>
<dbReference type="EMBL" id="MNCJ02000330">
    <property type="protein sequence ID" value="KAF5763648.1"/>
    <property type="molecule type" value="Genomic_DNA"/>
</dbReference>
<keyword evidence="3 5" id="KW-0195">Cyclin</keyword>
<dbReference type="GO" id="GO:0051301">
    <property type="term" value="P:cell division"/>
    <property type="evidence" value="ECO:0007669"/>
    <property type="project" value="UniProtKB-KW"/>
</dbReference>
<dbReference type="GO" id="GO:0005634">
    <property type="term" value="C:nucleus"/>
    <property type="evidence" value="ECO:0000318"/>
    <property type="project" value="GO_Central"/>
</dbReference>
<dbReference type="SUPFAM" id="SSF47954">
    <property type="entry name" value="Cyclin-like"/>
    <property type="match status" value="2"/>
</dbReference>
<evidence type="ECO:0000313" key="8">
    <source>
        <dbReference type="EMBL" id="KAF5763648.1"/>
    </source>
</evidence>
<organism evidence="9 10">
    <name type="scientific">Helianthus annuus</name>
    <name type="common">Common sunflower</name>
    <dbReference type="NCBI Taxonomy" id="4232"/>
    <lineage>
        <taxon>Eukaryota</taxon>
        <taxon>Viridiplantae</taxon>
        <taxon>Streptophyta</taxon>
        <taxon>Embryophyta</taxon>
        <taxon>Tracheophyta</taxon>
        <taxon>Spermatophyta</taxon>
        <taxon>Magnoliopsida</taxon>
        <taxon>eudicotyledons</taxon>
        <taxon>Gunneridae</taxon>
        <taxon>Pentapetalae</taxon>
        <taxon>asterids</taxon>
        <taxon>campanulids</taxon>
        <taxon>Asterales</taxon>
        <taxon>Asteraceae</taxon>
        <taxon>Asteroideae</taxon>
        <taxon>Heliantheae alliance</taxon>
        <taxon>Heliantheae</taxon>
        <taxon>Helianthus</taxon>
    </lineage>
</organism>
<evidence type="ECO:0000313" key="10">
    <source>
        <dbReference type="Proteomes" id="UP000215914"/>
    </source>
</evidence>
<comment type="similarity">
    <text evidence="1">Belongs to the cyclin family. Cyclin D subfamily.</text>
</comment>
<keyword evidence="10" id="KW-1185">Reference proteome</keyword>
<dbReference type="GO" id="GO:0016538">
    <property type="term" value="F:cyclin-dependent protein serine/threonine kinase regulator activity"/>
    <property type="evidence" value="ECO:0000318"/>
    <property type="project" value="GO_Central"/>
</dbReference>
<dbReference type="STRING" id="4232.A0A251S7B9"/>
<keyword evidence="2" id="KW-0132">Cell division</keyword>
<evidence type="ECO:0000259" key="7">
    <source>
        <dbReference type="SMART" id="SM01332"/>
    </source>
</evidence>
<dbReference type="Gramene" id="mRNA:HanXRQr2_Chr15g0682811">
    <property type="protein sequence ID" value="mRNA:HanXRQr2_Chr15g0682811"/>
    <property type="gene ID" value="HanXRQr2_Chr15g0682811"/>
</dbReference>
<reference evidence="8 10" key="1">
    <citation type="journal article" date="2017" name="Nature">
        <title>The sunflower genome provides insights into oil metabolism, flowering and Asterid evolution.</title>
        <authorList>
            <person name="Badouin H."/>
            <person name="Gouzy J."/>
            <person name="Grassa C.J."/>
            <person name="Murat F."/>
            <person name="Staton S.E."/>
            <person name="Cottret L."/>
            <person name="Lelandais-Briere C."/>
            <person name="Owens G.L."/>
            <person name="Carrere S."/>
            <person name="Mayjonade B."/>
            <person name="Legrand L."/>
            <person name="Gill N."/>
            <person name="Kane N.C."/>
            <person name="Bowers J.E."/>
            <person name="Hubner S."/>
            <person name="Bellec A."/>
            <person name="Berard A."/>
            <person name="Berges H."/>
            <person name="Blanchet N."/>
            <person name="Boniface M.C."/>
            <person name="Brunel D."/>
            <person name="Catrice O."/>
            <person name="Chaidir N."/>
            <person name="Claudel C."/>
            <person name="Donnadieu C."/>
            <person name="Faraut T."/>
            <person name="Fievet G."/>
            <person name="Helmstetter N."/>
            <person name="King M."/>
            <person name="Knapp S.J."/>
            <person name="Lai Z."/>
            <person name="Le Paslier M.C."/>
            <person name="Lippi Y."/>
            <person name="Lorenzon L."/>
            <person name="Mandel J.R."/>
            <person name="Marage G."/>
            <person name="Marchand G."/>
            <person name="Marquand E."/>
            <person name="Bret-Mestries E."/>
            <person name="Morien E."/>
            <person name="Nambeesan S."/>
            <person name="Nguyen T."/>
            <person name="Pegot-Espagnet P."/>
            <person name="Pouilly N."/>
            <person name="Raftis F."/>
            <person name="Sallet E."/>
            <person name="Schiex T."/>
            <person name="Thomas J."/>
            <person name="Vandecasteele C."/>
            <person name="Vares D."/>
            <person name="Vear F."/>
            <person name="Vautrin S."/>
            <person name="Crespi M."/>
            <person name="Mangin B."/>
            <person name="Burke J.M."/>
            <person name="Salse J."/>
            <person name="Munos S."/>
            <person name="Vincourt P."/>
            <person name="Rieseberg L.H."/>
            <person name="Langlade N.B."/>
        </authorList>
    </citation>
    <scope>NUCLEOTIDE SEQUENCE [LARGE SCALE GENOMIC DNA]</scope>
    <source>
        <strain evidence="10">cv. SF193</strain>
        <tissue evidence="8">Leaves</tissue>
    </source>
</reference>
<evidence type="ECO:0000259" key="6">
    <source>
        <dbReference type="SMART" id="SM00385"/>
    </source>
</evidence>
<dbReference type="OMA" id="WISKVCG"/>
<dbReference type="GO" id="GO:0005737">
    <property type="term" value="C:cytoplasm"/>
    <property type="evidence" value="ECO:0000318"/>
    <property type="project" value="GO_Central"/>
</dbReference>
<dbReference type="CDD" id="cd20544">
    <property type="entry name" value="CYCLIN_AtCycD-like_rpt2"/>
    <property type="match status" value="1"/>
</dbReference>
<dbReference type="InterPro" id="IPR006671">
    <property type="entry name" value="Cyclin_N"/>
</dbReference>
<feature type="domain" description="Cyclin C-terminal" evidence="7">
    <location>
        <begin position="179"/>
        <end position="298"/>
    </location>
</feature>
<dbReference type="FunFam" id="1.10.472.10:FF:000060">
    <property type="entry name" value="D6-type cyclin"/>
    <property type="match status" value="1"/>
</dbReference>
<dbReference type="SMART" id="SM01332">
    <property type="entry name" value="Cyclin_C"/>
    <property type="match status" value="1"/>
</dbReference>
<evidence type="ECO:0000256" key="4">
    <source>
        <dbReference type="ARBA" id="ARBA00023306"/>
    </source>
</evidence>
<proteinExistence type="inferred from homology"/>
<dbReference type="Proteomes" id="UP000215914">
    <property type="component" value="Chromosome 15"/>
</dbReference>
<name>A0A251S7B9_HELAN</name>
<keyword evidence="4" id="KW-0131">Cell cycle</keyword>
<protein>
    <submittedName>
        <fullName evidence="8 9">Cyclin</fullName>
    </submittedName>
</protein>
<sequence length="350" mass="39712">MNPQNPTFPLDDHLLCDEHESDFNFDHESQISKQKDHLFTHFEHDLSWDEDELSCLLSKEKNCYSEGGLIDLRKESVDWMIRVCSCYGFVAMTTVLAVDYFDRFLLSGGFKRGVSVSMPWMNQLAAVACLSLASKVEEIQAPVLMELQVEGAKFVFESKTIMRMELLVLDSLQWKMNPVTPFAFTDYIMRRLGLIAHHQCSEFVQRCERTVLAVVNDSRYLDYLPSVIAAATMALVIKEVDPDNAFDYLNGLKDFLEISEEKVDECVKFILEVSDNHGSNHFVSQKRKYQFAPASPNGVIDSYFSSDNSNDSWAVASTSPVSSSPEPLLKKIRARDEAGFTDSCMVSNLR</sequence>
<dbReference type="AlphaFoldDB" id="A0A251S7B9"/>
<dbReference type="InterPro" id="IPR036915">
    <property type="entry name" value="Cyclin-like_sf"/>
</dbReference>
<dbReference type="SMART" id="SM00385">
    <property type="entry name" value="CYCLIN"/>
    <property type="match status" value="1"/>
</dbReference>
<evidence type="ECO:0000256" key="3">
    <source>
        <dbReference type="ARBA" id="ARBA00023127"/>
    </source>
</evidence>
<dbReference type="CDD" id="cd20543">
    <property type="entry name" value="CYCLIN_AtCycD-like_rpt1"/>
    <property type="match status" value="1"/>
</dbReference>
<dbReference type="OrthoDB" id="5590282at2759"/>
<feature type="domain" description="Cyclin-like" evidence="6">
    <location>
        <begin position="78"/>
        <end position="170"/>
    </location>
</feature>
<dbReference type="GO" id="GO:0000307">
    <property type="term" value="C:cyclin-dependent protein kinase holoenzyme complex"/>
    <property type="evidence" value="ECO:0000318"/>
    <property type="project" value="GO_Central"/>
</dbReference>
<dbReference type="GO" id="GO:0000082">
    <property type="term" value="P:G1/S transition of mitotic cell cycle"/>
    <property type="evidence" value="ECO:0000318"/>
    <property type="project" value="GO_Central"/>
</dbReference>
<dbReference type="Pfam" id="PF00134">
    <property type="entry name" value="Cyclin_N"/>
    <property type="match status" value="1"/>
</dbReference>
<dbReference type="InParanoid" id="A0A251S7B9"/>
<dbReference type="InterPro" id="IPR039361">
    <property type="entry name" value="Cyclin"/>
</dbReference>
<dbReference type="FunCoup" id="A0A251S7B9">
    <property type="interactions" value="1395"/>
</dbReference>
<evidence type="ECO:0000256" key="1">
    <source>
        <dbReference type="ARBA" id="ARBA00009065"/>
    </source>
</evidence>
<evidence type="ECO:0000256" key="2">
    <source>
        <dbReference type="ARBA" id="ARBA00022618"/>
    </source>
</evidence>
<dbReference type="Gene3D" id="1.10.472.10">
    <property type="entry name" value="Cyclin-like"/>
    <property type="match status" value="2"/>
</dbReference>
<evidence type="ECO:0000313" key="9">
    <source>
        <dbReference type="EMBL" id="OTF94481.1"/>
    </source>
</evidence>
<dbReference type="InterPro" id="IPR004367">
    <property type="entry name" value="Cyclin_C-dom"/>
</dbReference>
<reference evidence="9" key="2">
    <citation type="submission" date="2017-02" db="EMBL/GenBank/DDBJ databases">
        <title>Sunflower complete genome.</title>
        <authorList>
            <person name="Langlade N."/>
            <person name="Munos S."/>
        </authorList>
    </citation>
    <scope>NUCLEOTIDE SEQUENCE [LARGE SCALE GENOMIC DNA]</scope>
    <source>
        <tissue evidence="9">Leaves</tissue>
    </source>
</reference>
<reference evidence="8" key="3">
    <citation type="submission" date="2020-06" db="EMBL/GenBank/DDBJ databases">
        <title>Helianthus annuus Genome sequencing and assembly Release 2.</title>
        <authorList>
            <person name="Gouzy J."/>
            <person name="Langlade N."/>
            <person name="Munos S."/>
        </authorList>
    </citation>
    <scope>NUCLEOTIDE SEQUENCE</scope>
    <source>
        <tissue evidence="8">Leaves</tissue>
    </source>
</reference>
<evidence type="ECO:0000256" key="5">
    <source>
        <dbReference type="RuleBase" id="RU000383"/>
    </source>
</evidence>
<dbReference type="PANTHER" id="PTHR10177">
    <property type="entry name" value="CYCLINS"/>
    <property type="match status" value="1"/>
</dbReference>
<dbReference type="Pfam" id="PF02984">
    <property type="entry name" value="Cyclin_C"/>
    <property type="match status" value="1"/>
</dbReference>